<name>A0A644YKW0_9ZZZZ</name>
<dbReference type="SUPFAM" id="SSF55469">
    <property type="entry name" value="FMN-dependent nitroreductase-like"/>
    <property type="match status" value="1"/>
</dbReference>
<evidence type="ECO:0000256" key="3">
    <source>
        <dbReference type="ARBA" id="ARBA00023002"/>
    </source>
</evidence>
<evidence type="ECO:0000313" key="5">
    <source>
        <dbReference type="EMBL" id="MPM28628.1"/>
    </source>
</evidence>
<keyword evidence="2" id="KW-0288">FMN</keyword>
<dbReference type="InterPro" id="IPR050627">
    <property type="entry name" value="Nitroreductase/BluB"/>
</dbReference>
<dbReference type="PANTHER" id="PTHR23026">
    <property type="entry name" value="NADPH NITROREDUCTASE"/>
    <property type="match status" value="1"/>
</dbReference>
<dbReference type="InterPro" id="IPR029479">
    <property type="entry name" value="Nitroreductase"/>
</dbReference>
<reference evidence="5" key="1">
    <citation type="submission" date="2019-08" db="EMBL/GenBank/DDBJ databases">
        <authorList>
            <person name="Kucharzyk K."/>
            <person name="Murdoch R.W."/>
            <person name="Higgins S."/>
            <person name="Loffler F."/>
        </authorList>
    </citation>
    <scope>NUCLEOTIDE SEQUENCE</scope>
</reference>
<dbReference type="Pfam" id="PF00881">
    <property type="entry name" value="Nitroreductase"/>
    <property type="match status" value="1"/>
</dbReference>
<comment type="caution">
    <text evidence="5">The sequence shown here is derived from an EMBL/GenBank/DDBJ whole genome shotgun (WGS) entry which is preliminary data.</text>
</comment>
<organism evidence="5">
    <name type="scientific">bioreactor metagenome</name>
    <dbReference type="NCBI Taxonomy" id="1076179"/>
    <lineage>
        <taxon>unclassified sequences</taxon>
        <taxon>metagenomes</taxon>
        <taxon>ecological metagenomes</taxon>
    </lineage>
</organism>
<proteinExistence type="predicted"/>
<evidence type="ECO:0000259" key="4">
    <source>
        <dbReference type="Pfam" id="PF00881"/>
    </source>
</evidence>
<dbReference type="PANTHER" id="PTHR23026:SF90">
    <property type="entry name" value="IODOTYROSINE DEIODINASE 1"/>
    <property type="match status" value="1"/>
</dbReference>
<accession>A0A644YKW0</accession>
<protein>
    <recommendedName>
        <fullName evidence="4">Nitroreductase domain-containing protein</fullName>
    </recommendedName>
</protein>
<gene>
    <name evidence="5" type="ORF">SDC9_75154</name>
</gene>
<keyword evidence="1" id="KW-0285">Flavoprotein</keyword>
<dbReference type="EMBL" id="VSSQ01005306">
    <property type="protein sequence ID" value="MPM28628.1"/>
    <property type="molecule type" value="Genomic_DNA"/>
</dbReference>
<dbReference type="Gene3D" id="3.40.109.10">
    <property type="entry name" value="NADH Oxidase"/>
    <property type="match status" value="1"/>
</dbReference>
<keyword evidence="3" id="KW-0560">Oxidoreductase</keyword>
<evidence type="ECO:0000256" key="2">
    <source>
        <dbReference type="ARBA" id="ARBA00022643"/>
    </source>
</evidence>
<evidence type="ECO:0000256" key="1">
    <source>
        <dbReference type="ARBA" id="ARBA00022630"/>
    </source>
</evidence>
<dbReference type="GO" id="GO:0016491">
    <property type="term" value="F:oxidoreductase activity"/>
    <property type="evidence" value="ECO:0007669"/>
    <property type="project" value="UniProtKB-KW"/>
</dbReference>
<dbReference type="AlphaFoldDB" id="A0A644YKW0"/>
<sequence>MESTFLNLEKLCKSRSSCRRFKPGNIPESAIEKIITIAKLSPYAGGRKNWDILAITDKTLKQSMANAIEEKIVSATRDMDKAEAAMFRDYGKNFLFFTQAPVLLVPYFRISPVMQALLRQNVTNELLQWERDNSVKSISCVSMLVLLAAESLVLGACYMTGPLIAKEEIGKILALPPGKEPGAIIPVGYPDK</sequence>
<dbReference type="InterPro" id="IPR000415">
    <property type="entry name" value="Nitroreductase-like"/>
</dbReference>
<feature type="domain" description="Nitroreductase" evidence="4">
    <location>
        <begin position="13"/>
        <end position="189"/>
    </location>
</feature>